<dbReference type="PANTHER" id="PTHR11022:SF75">
    <property type="entry name" value="PEPTIDOGLYCAN-RECOGNITION PROTEIN SB1-RELATED"/>
    <property type="match status" value="1"/>
</dbReference>
<dbReference type="GO" id="GO:0008270">
    <property type="term" value="F:zinc ion binding"/>
    <property type="evidence" value="ECO:0007669"/>
    <property type="project" value="InterPro"/>
</dbReference>
<gene>
    <name evidence="3" type="ORF">HHL14_31050</name>
</gene>
<dbReference type="InterPro" id="IPR015510">
    <property type="entry name" value="PGRP"/>
</dbReference>
<feature type="domain" description="Peptidoglycan recognition protein family" evidence="2">
    <location>
        <begin position="47"/>
        <end position="186"/>
    </location>
</feature>
<protein>
    <submittedName>
        <fullName evidence="3">N-acetylmuramoyl-L-alanine amidase</fullName>
    </submittedName>
</protein>
<dbReference type="CDD" id="cd06583">
    <property type="entry name" value="PGRP"/>
    <property type="match status" value="1"/>
</dbReference>
<evidence type="ECO:0000313" key="4">
    <source>
        <dbReference type="Proteomes" id="UP000583127"/>
    </source>
</evidence>
<dbReference type="InterPro" id="IPR036505">
    <property type="entry name" value="Amidase/PGRP_sf"/>
</dbReference>
<dbReference type="Proteomes" id="UP000583127">
    <property type="component" value="Unassembled WGS sequence"/>
</dbReference>
<evidence type="ECO:0000259" key="2">
    <source>
        <dbReference type="SMART" id="SM00701"/>
    </source>
</evidence>
<sequence>MADYKIEHWTSARTVVGSSKDDAISISVNNRAATRQAIITRLKKNGYTLLERSSWDAKPPAHALMPNWDYHDIVIHHAGRSYSCAGNVQGAIKQMHDAQNYDMDKHGFDDIGYHYAVSCPGELIEARDIRFKGSHVAGDNTGKIGIVLLENLAERGEAWQQEYSRESIEQKVIDSPSIVYDKIAPNPTRPPDTQINALSALIATLKEYFNVTALGGHREYQLLAPGNEGRACPGRYGMVIVEEMRAKFQLTPPSK</sequence>
<keyword evidence="4" id="KW-1185">Reference proteome</keyword>
<comment type="similarity">
    <text evidence="1">Belongs to the N-acetylmuramoyl-L-alanine amidase 2 family.</text>
</comment>
<dbReference type="Gene3D" id="3.40.80.10">
    <property type="entry name" value="Peptidoglycan recognition protein-like"/>
    <property type="match status" value="1"/>
</dbReference>
<dbReference type="Pfam" id="PF01510">
    <property type="entry name" value="Amidase_2"/>
    <property type="match status" value="1"/>
</dbReference>
<dbReference type="EMBL" id="JABBFZ010000034">
    <property type="protein sequence ID" value="NML35249.1"/>
    <property type="molecule type" value="Genomic_DNA"/>
</dbReference>
<dbReference type="PANTHER" id="PTHR11022">
    <property type="entry name" value="PEPTIDOGLYCAN RECOGNITION PROTEIN"/>
    <property type="match status" value="1"/>
</dbReference>
<dbReference type="InterPro" id="IPR006619">
    <property type="entry name" value="PGRP_domain_met/bac"/>
</dbReference>
<evidence type="ECO:0000313" key="3">
    <source>
        <dbReference type="EMBL" id="NML35249.1"/>
    </source>
</evidence>
<dbReference type="InterPro" id="IPR002502">
    <property type="entry name" value="Amidase_domain"/>
</dbReference>
<organism evidence="3 4">
    <name type="scientific">Paraburkholderia antibiotica</name>
    <dbReference type="NCBI Taxonomy" id="2728839"/>
    <lineage>
        <taxon>Bacteria</taxon>
        <taxon>Pseudomonadati</taxon>
        <taxon>Pseudomonadota</taxon>
        <taxon>Betaproteobacteria</taxon>
        <taxon>Burkholderiales</taxon>
        <taxon>Burkholderiaceae</taxon>
        <taxon>Paraburkholderia</taxon>
    </lineage>
</organism>
<name>A0A7Y0A2H2_9BURK</name>
<dbReference type="RefSeq" id="WP_169501430.1">
    <property type="nucleotide sequence ID" value="NZ_JABBFZ010000034.1"/>
</dbReference>
<comment type="caution">
    <text evidence="3">The sequence shown here is derived from an EMBL/GenBank/DDBJ whole genome shotgun (WGS) entry which is preliminary data.</text>
</comment>
<dbReference type="SMART" id="SM00701">
    <property type="entry name" value="PGRP"/>
    <property type="match status" value="1"/>
</dbReference>
<dbReference type="AlphaFoldDB" id="A0A7Y0A2H2"/>
<dbReference type="GO" id="GO:0009253">
    <property type="term" value="P:peptidoglycan catabolic process"/>
    <property type="evidence" value="ECO:0007669"/>
    <property type="project" value="InterPro"/>
</dbReference>
<proteinExistence type="inferred from homology"/>
<dbReference type="GO" id="GO:0008745">
    <property type="term" value="F:N-acetylmuramoyl-L-alanine amidase activity"/>
    <property type="evidence" value="ECO:0007669"/>
    <property type="project" value="InterPro"/>
</dbReference>
<evidence type="ECO:0000256" key="1">
    <source>
        <dbReference type="ARBA" id="ARBA00007553"/>
    </source>
</evidence>
<dbReference type="SUPFAM" id="SSF55846">
    <property type="entry name" value="N-acetylmuramoyl-L-alanine amidase-like"/>
    <property type="match status" value="1"/>
</dbReference>
<accession>A0A7Y0A2H2</accession>
<reference evidence="3 4" key="1">
    <citation type="submission" date="2020-04" db="EMBL/GenBank/DDBJ databases">
        <title>Paraburkholderia sp. G-4-1-8 isolated from soil.</title>
        <authorList>
            <person name="Dahal R.H."/>
        </authorList>
    </citation>
    <scope>NUCLEOTIDE SEQUENCE [LARGE SCALE GENOMIC DNA]</scope>
    <source>
        <strain evidence="3 4">G-4-1-8</strain>
    </source>
</reference>